<dbReference type="InParanoid" id="A0A152A8K6"/>
<dbReference type="SMART" id="SM00829">
    <property type="entry name" value="PKS_ER"/>
    <property type="match status" value="1"/>
</dbReference>
<dbReference type="Pfam" id="PF00107">
    <property type="entry name" value="ADH_zinc_N"/>
    <property type="match status" value="1"/>
</dbReference>
<keyword evidence="10" id="KW-0275">Fatty acid biosynthesis</keyword>
<dbReference type="InterPro" id="IPR011032">
    <property type="entry name" value="GroES-like_sf"/>
</dbReference>
<evidence type="ECO:0000259" key="13">
    <source>
        <dbReference type="SMART" id="SM00829"/>
    </source>
</evidence>
<dbReference type="InterPro" id="IPR051034">
    <property type="entry name" value="Mito_Enoyl-ACP_Reductase"/>
</dbReference>
<dbReference type="OMA" id="YGYTQSK"/>
<feature type="domain" description="Enoyl reductase (ER)" evidence="13">
    <location>
        <begin position="31"/>
        <end position="349"/>
    </location>
</feature>
<dbReference type="InterPro" id="IPR020843">
    <property type="entry name" value="ER"/>
</dbReference>
<dbReference type="Gene3D" id="3.90.180.10">
    <property type="entry name" value="Medium-chain alcohol dehydrogenases, catalytic domain"/>
    <property type="match status" value="1"/>
</dbReference>
<evidence type="ECO:0000313" key="15">
    <source>
        <dbReference type="Proteomes" id="UP000076078"/>
    </source>
</evidence>
<dbReference type="SUPFAM" id="SSF51735">
    <property type="entry name" value="NAD(P)-binding Rossmann-fold domains"/>
    <property type="match status" value="1"/>
</dbReference>
<dbReference type="InterPro" id="IPR036291">
    <property type="entry name" value="NAD(P)-bd_dom_sf"/>
</dbReference>
<evidence type="ECO:0000256" key="8">
    <source>
        <dbReference type="ARBA" id="ARBA00023098"/>
    </source>
</evidence>
<dbReference type="Gene3D" id="3.40.50.720">
    <property type="entry name" value="NAD(P)-binding Rossmann-like Domain"/>
    <property type="match status" value="1"/>
</dbReference>
<keyword evidence="3" id="KW-0444">Lipid biosynthesis</keyword>
<keyword evidence="6" id="KW-0809">Transit peptide</keyword>
<dbReference type="Proteomes" id="UP000076078">
    <property type="component" value="Unassembled WGS sequence"/>
</dbReference>
<evidence type="ECO:0000256" key="12">
    <source>
        <dbReference type="ARBA" id="ARBA00048843"/>
    </source>
</evidence>
<dbReference type="STRING" id="361077.A0A152A8K6"/>
<dbReference type="PANTHER" id="PTHR43981">
    <property type="entry name" value="ENOYL-[ACYL-CARRIER-PROTEIN] REDUCTASE, MITOCHONDRIAL"/>
    <property type="match status" value="1"/>
</dbReference>
<dbReference type="InterPro" id="IPR013154">
    <property type="entry name" value="ADH-like_N"/>
</dbReference>
<evidence type="ECO:0000256" key="2">
    <source>
        <dbReference type="ARBA" id="ARBA00010371"/>
    </source>
</evidence>
<keyword evidence="5" id="KW-0521">NADP</keyword>
<reference evidence="14 15" key="1">
    <citation type="submission" date="2015-12" db="EMBL/GenBank/DDBJ databases">
        <title>Dictyostelia acquired genes for synthesis and detection of signals that induce cell-type specialization by lateral gene transfer from prokaryotes.</title>
        <authorList>
            <person name="Gloeckner G."/>
            <person name="Schaap P."/>
        </authorList>
    </citation>
    <scope>NUCLEOTIDE SEQUENCE [LARGE SCALE GENOMIC DNA]</scope>
    <source>
        <strain evidence="14 15">TK</strain>
    </source>
</reference>
<dbReference type="EMBL" id="LODT01000003">
    <property type="protein sequence ID" value="KYR02553.1"/>
    <property type="molecule type" value="Genomic_DNA"/>
</dbReference>
<dbReference type="EC" id="1.3.1.104" evidence="11"/>
<keyword evidence="15" id="KW-1185">Reference proteome</keyword>
<dbReference type="SUPFAM" id="SSF50129">
    <property type="entry name" value="GroES-like"/>
    <property type="match status" value="1"/>
</dbReference>
<evidence type="ECO:0000256" key="11">
    <source>
        <dbReference type="ARBA" id="ARBA00038963"/>
    </source>
</evidence>
<dbReference type="GO" id="GO:0005739">
    <property type="term" value="C:mitochondrion"/>
    <property type="evidence" value="ECO:0007669"/>
    <property type="project" value="UniProtKB-SubCell"/>
</dbReference>
<comment type="subcellular location">
    <subcellularLocation>
        <location evidence="1">Mitochondrion</location>
    </subcellularLocation>
</comment>
<evidence type="ECO:0000256" key="5">
    <source>
        <dbReference type="ARBA" id="ARBA00022857"/>
    </source>
</evidence>
<proteinExistence type="inferred from homology"/>
<dbReference type="InterPro" id="IPR013149">
    <property type="entry name" value="ADH-like_C"/>
</dbReference>
<dbReference type="CDD" id="cd08290">
    <property type="entry name" value="ETR"/>
    <property type="match status" value="1"/>
</dbReference>
<comment type="catalytic activity">
    <reaction evidence="12">
        <text>a 2,3-saturated acyl-[ACP] + NADP(+) = a (2E)-enoyl-[ACP] + NADPH + H(+)</text>
        <dbReference type="Rhea" id="RHEA:22564"/>
        <dbReference type="Rhea" id="RHEA-COMP:9925"/>
        <dbReference type="Rhea" id="RHEA-COMP:9926"/>
        <dbReference type="ChEBI" id="CHEBI:15378"/>
        <dbReference type="ChEBI" id="CHEBI:57783"/>
        <dbReference type="ChEBI" id="CHEBI:58349"/>
        <dbReference type="ChEBI" id="CHEBI:78784"/>
        <dbReference type="ChEBI" id="CHEBI:78785"/>
        <dbReference type="EC" id="1.3.1.104"/>
    </reaction>
</comment>
<evidence type="ECO:0000256" key="3">
    <source>
        <dbReference type="ARBA" id="ARBA00022516"/>
    </source>
</evidence>
<evidence type="ECO:0000256" key="4">
    <source>
        <dbReference type="ARBA" id="ARBA00022832"/>
    </source>
</evidence>
<evidence type="ECO:0000256" key="9">
    <source>
        <dbReference type="ARBA" id="ARBA00023128"/>
    </source>
</evidence>
<dbReference type="GO" id="GO:0006633">
    <property type="term" value="P:fatty acid biosynthetic process"/>
    <property type="evidence" value="ECO:0007669"/>
    <property type="project" value="UniProtKB-KW"/>
</dbReference>
<comment type="similarity">
    <text evidence="2">Belongs to the zinc-containing alcohol dehydrogenase family. Quinone oxidoreductase subfamily.</text>
</comment>
<dbReference type="AlphaFoldDB" id="A0A152A8K6"/>
<evidence type="ECO:0000256" key="7">
    <source>
        <dbReference type="ARBA" id="ARBA00023002"/>
    </source>
</evidence>
<keyword evidence="7" id="KW-0560">Oxidoreductase</keyword>
<keyword evidence="8" id="KW-0443">Lipid metabolism</keyword>
<sequence>MNRFIVSSISKGIRHYSTSKAVKYSQFGNAGQVLKVVQEEVNENLQPQEVLIEMIHAPINPVDFNLASGTYGFQPKLPSVAGSEGVGVVKKVGSKVQQLKANDLVVPVISSQVVGTWRTKGVFNEKQFHKVPSDIPAEYLASVSINPTTAYRLLEDFVKLQAGDVIIQNASSGMVGLSVIQMAKAKGVKTINVIRNGADHDEQVELLKGLGGDIVVTEDYIRTQAFQKLISDLPKPKLALNAVGGLSATELARILADNGTLVTYGGMSREPVIIPTSHLIFRNIQSKGFWLNNWYSSHTEAERQEMFDKIFTMIRSKSLKLYIEKHKFSDFESALIRSQEPGKGRKILLDLQL</sequence>
<name>A0A152A8K6_TIELA</name>
<gene>
    <name evidence="14" type="ORF">DLAC_00688</name>
</gene>
<evidence type="ECO:0000256" key="6">
    <source>
        <dbReference type="ARBA" id="ARBA00022946"/>
    </source>
</evidence>
<dbReference type="OrthoDB" id="7482721at2759"/>
<organism evidence="14 15">
    <name type="scientific">Tieghemostelium lacteum</name>
    <name type="common">Slime mold</name>
    <name type="synonym">Dictyostelium lacteum</name>
    <dbReference type="NCBI Taxonomy" id="361077"/>
    <lineage>
        <taxon>Eukaryota</taxon>
        <taxon>Amoebozoa</taxon>
        <taxon>Evosea</taxon>
        <taxon>Eumycetozoa</taxon>
        <taxon>Dictyostelia</taxon>
        <taxon>Dictyosteliales</taxon>
        <taxon>Raperosteliaceae</taxon>
        <taxon>Tieghemostelium</taxon>
    </lineage>
</organism>
<evidence type="ECO:0000313" key="14">
    <source>
        <dbReference type="EMBL" id="KYR02553.1"/>
    </source>
</evidence>
<evidence type="ECO:0000256" key="10">
    <source>
        <dbReference type="ARBA" id="ARBA00023160"/>
    </source>
</evidence>
<dbReference type="FunCoup" id="A0A152A8K6">
    <property type="interactions" value="889"/>
</dbReference>
<dbReference type="Pfam" id="PF08240">
    <property type="entry name" value="ADH_N"/>
    <property type="match status" value="1"/>
</dbReference>
<keyword evidence="9" id="KW-0496">Mitochondrion</keyword>
<evidence type="ECO:0000256" key="1">
    <source>
        <dbReference type="ARBA" id="ARBA00004173"/>
    </source>
</evidence>
<protein>
    <recommendedName>
        <fullName evidence="11">enoyl-[acyl-carrier-protein] reductase</fullName>
        <ecNumber evidence="11">1.3.1.104</ecNumber>
    </recommendedName>
</protein>
<accession>A0A152A8K6</accession>
<dbReference type="GO" id="GO:0141148">
    <property type="term" value="F:enoyl-[acyl-carrier-protein] reductase (NADPH) activity"/>
    <property type="evidence" value="ECO:0007669"/>
    <property type="project" value="UniProtKB-EC"/>
</dbReference>
<dbReference type="PANTHER" id="PTHR43981:SF2">
    <property type="entry name" value="ENOYL-[ACYL-CARRIER-PROTEIN] REDUCTASE, MITOCHONDRIAL"/>
    <property type="match status" value="1"/>
</dbReference>
<comment type="caution">
    <text evidence="14">The sequence shown here is derived from an EMBL/GenBank/DDBJ whole genome shotgun (WGS) entry which is preliminary data.</text>
</comment>
<dbReference type="FunFam" id="3.40.50.720:FF:000112">
    <property type="entry name" value="Enoyl-[acyl-carrier-protein] reductase 1, mitochondrial"/>
    <property type="match status" value="1"/>
</dbReference>
<keyword evidence="4" id="KW-0276">Fatty acid metabolism</keyword>